<organism evidence="3 4">
    <name type="scientific">Alienimonas chondri</name>
    <dbReference type="NCBI Taxonomy" id="2681879"/>
    <lineage>
        <taxon>Bacteria</taxon>
        <taxon>Pseudomonadati</taxon>
        <taxon>Planctomycetota</taxon>
        <taxon>Planctomycetia</taxon>
        <taxon>Planctomycetales</taxon>
        <taxon>Planctomycetaceae</taxon>
        <taxon>Alienimonas</taxon>
    </lineage>
</organism>
<protein>
    <recommendedName>
        <fullName evidence="2">Winged helix DNA-binding domain-containing protein</fullName>
    </recommendedName>
</protein>
<accession>A0ABX1VKI4</accession>
<dbReference type="PANTHER" id="PTHR37318">
    <property type="entry name" value="BSL7504 PROTEIN"/>
    <property type="match status" value="1"/>
</dbReference>
<dbReference type="Gene3D" id="1.10.10.10">
    <property type="entry name" value="Winged helix-like DNA-binding domain superfamily/Winged helix DNA-binding domain"/>
    <property type="match status" value="1"/>
</dbReference>
<dbReference type="InterPro" id="IPR036388">
    <property type="entry name" value="WH-like_DNA-bd_sf"/>
</dbReference>
<feature type="compositionally biased region" description="Basic residues" evidence="1">
    <location>
        <begin position="1"/>
        <end position="10"/>
    </location>
</feature>
<comment type="caution">
    <text evidence="3">The sequence shown here is derived from an EMBL/GenBank/DDBJ whole genome shotgun (WGS) entry which is preliminary data.</text>
</comment>
<evidence type="ECO:0000313" key="3">
    <source>
        <dbReference type="EMBL" id="NNJ27226.1"/>
    </source>
</evidence>
<dbReference type="PANTHER" id="PTHR37318:SF1">
    <property type="entry name" value="BSL7504 PROTEIN"/>
    <property type="match status" value="1"/>
</dbReference>
<sequence>MTAPKKRRRPEKLSDGETLPAENARPHSAATGPAAPGRFDYAGLDRVLHERARLGILTSLLTHPDGLLFGEVRDLCQLTDGNLNRHLSALDEAGLVELWKRGAGRGSRTLCKLSPDGRVRFLAYLAELERVLADAAPAAERDPTQLRFAG</sequence>
<evidence type="ECO:0000259" key="2">
    <source>
        <dbReference type="Pfam" id="PF13601"/>
    </source>
</evidence>
<dbReference type="SUPFAM" id="SSF46785">
    <property type="entry name" value="Winged helix' DNA-binding domain"/>
    <property type="match status" value="1"/>
</dbReference>
<dbReference type="InterPro" id="IPR027395">
    <property type="entry name" value="WH_DNA-bd_dom"/>
</dbReference>
<proteinExistence type="predicted"/>
<dbReference type="InterPro" id="IPR036390">
    <property type="entry name" value="WH_DNA-bd_sf"/>
</dbReference>
<dbReference type="EMBL" id="WTPX01000131">
    <property type="protein sequence ID" value="NNJ27226.1"/>
    <property type="molecule type" value="Genomic_DNA"/>
</dbReference>
<dbReference type="Proteomes" id="UP000609651">
    <property type="component" value="Unassembled WGS sequence"/>
</dbReference>
<gene>
    <name evidence="3" type="ORF">LzC2_33270</name>
</gene>
<feature type="region of interest" description="Disordered" evidence="1">
    <location>
        <begin position="1"/>
        <end position="37"/>
    </location>
</feature>
<evidence type="ECO:0000313" key="4">
    <source>
        <dbReference type="Proteomes" id="UP000609651"/>
    </source>
</evidence>
<name>A0ABX1VKI4_9PLAN</name>
<dbReference type="RefSeq" id="WP_171189051.1">
    <property type="nucleotide sequence ID" value="NZ_WTPX01000131.1"/>
</dbReference>
<evidence type="ECO:0000256" key="1">
    <source>
        <dbReference type="SAM" id="MobiDB-lite"/>
    </source>
</evidence>
<reference evidence="3 4" key="1">
    <citation type="journal article" date="2020" name="Syst. Appl. Microbiol.">
        <title>Alienimonas chondri sp. nov., a novel planctomycete isolated from the biofilm of the red alga Chondrus crispus.</title>
        <authorList>
            <person name="Vitorino I."/>
            <person name="Albuquerque L."/>
            <person name="Wiegand S."/>
            <person name="Kallscheuer N."/>
            <person name="da Costa M.S."/>
            <person name="Lobo-da-Cunha A."/>
            <person name="Jogler C."/>
            <person name="Lage O.M."/>
        </authorList>
    </citation>
    <scope>NUCLEOTIDE SEQUENCE [LARGE SCALE GENOMIC DNA]</scope>
    <source>
        <strain evidence="3 4">LzC2</strain>
    </source>
</reference>
<dbReference type="Pfam" id="PF13601">
    <property type="entry name" value="HTH_34"/>
    <property type="match status" value="1"/>
</dbReference>
<keyword evidence="4" id="KW-1185">Reference proteome</keyword>
<feature type="domain" description="Winged helix DNA-binding" evidence="2">
    <location>
        <begin position="53"/>
        <end position="131"/>
    </location>
</feature>